<gene>
    <name evidence="1" type="ORF">F2Q68_00010303</name>
</gene>
<comment type="caution">
    <text evidence="1">The sequence shown here is derived from an EMBL/GenBank/DDBJ whole genome shotgun (WGS) entry which is preliminary data.</text>
</comment>
<dbReference type="Proteomes" id="UP000712281">
    <property type="component" value="Unassembled WGS sequence"/>
</dbReference>
<evidence type="ECO:0000313" key="2">
    <source>
        <dbReference type="Proteomes" id="UP000712281"/>
    </source>
</evidence>
<dbReference type="EMBL" id="QGKW02000717">
    <property type="protein sequence ID" value="KAF2596601.1"/>
    <property type="molecule type" value="Genomic_DNA"/>
</dbReference>
<accession>A0A8S9KS74</accession>
<organism evidence="1 2">
    <name type="scientific">Brassica cretica</name>
    <name type="common">Mustard</name>
    <dbReference type="NCBI Taxonomy" id="69181"/>
    <lineage>
        <taxon>Eukaryota</taxon>
        <taxon>Viridiplantae</taxon>
        <taxon>Streptophyta</taxon>
        <taxon>Embryophyta</taxon>
        <taxon>Tracheophyta</taxon>
        <taxon>Spermatophyta</taxon>
        <taxon>Magnoliopsida</taxon>
        <taxon>eudicotyledons</taxon>
        <taxon>Gunneridae</taxon>
        <taxon>Pentapetalae</taxon>
        <taxon>rosids</taxon>
        <taxon>malvids</taxon>
        <taxon>Brassicales</taxon>
        <taxon>Brassicaceae</taxon>
        <taxon>Brassiceae</taxon>
        <taxon>Brassica</taxon>
    </lineage>
</organism>
<proteinExistence type="predicted"/>
<name>A0A8S9KS74_BRACR</name>
<protein>
    <submittedName>
        <fullName evidence="1">Uncharacterized protein</fullName>
    </submittedName>
</protein>
<sequence>MPSVDIEVVPSGDVEVVPSVDIEVVPSIDVEFMTSVDVEVVPLILSSSTLLSSPDICCSSPYRFHLNL</sequence>
<dbReference type="AlphaFoldDB" id="A0A8S9KS74"/>
<reference evidence="1" key="1">
    <citation type="submission" date="2019-12" db="EMBL/GenBank/DDBJ databases">
        <title>Genome sequencing and annotation of Brassica cretica.</title>
        <authorList>
            <person name="Studholme D.J."/>
            <person name="Sarris P.F."/>
        </authorList>
    </citation>
    <scope>NUCLEOTIDE SEQUENCE</scope>
    <source>
        <strain evidence="1">PFS-001/15</strain>
        <tissue evidence="1">Leaf</tissue>
    </source>
</reference>
<evidence type="ECO:0000313" key="1">
    <source>
        <dbReference type="EMBL" id="KAF2596601.1"/>
    </source>
</evidence>